<gene>
    <name evidence="2" type="ORF">NP493_162g02041</name>
</gene>
<sequence length="130" mass="14108">MRLATRDILRHTRRPNNTVLSSFIGVVAVSSDVDREIAVLLFFCKSEPHRHDIQGTSPSASTSLQLTWPVSSTSDERPAVCAGDVEECSRAPVERPDPATTGSRGLPALTTASCYYSRSQLVRSIAECTS</sequence>
<organism evidence="2 3">
    <name type="scientific">Ridgeia piscesae</name>
    <name type="common">Tubeworm</name>
    <dbReference type="NCBI Taxonomy" id="27915"/>
    <lineage>
        <taxon>Eukaryota</taxon>
        <taxon>Metazoa</taxon>
        <taxon>Spiralia</taxon>
        <taxon>Lophotrochozoa</taxon>
        <taxon>Annelida</taxon>
        <taxon>Polychaeta</taxon>
        <taxon>Sedentaria</taxon>
        <taxon>Canalipalpata</taxon>
        <taxon>Sabellida</taxon>
        <taxon>Siboglinidae</taxon>
        <taxon>Ridgeia</taxon>
    </lineage>
</organism>
<evidence type="ECO:0000313" key="3">
    <source>
        <dbReference type="Proteomes" id="UP001209878"/>
    </source>
</evidence>
<protein>
    <submittedName>
        <fullName evidence="2">Uncharacterized protein</fullName>
    </submittedName>
</protein>
<keyword evidence="3" id="KW-1185">Reference proteome</keyword>
<dbReference type="AlphaFoldDB" id="A0AAD9P3K5"/>
<proteinExistence type="predicted"/>
<evidence type="ECO:0000313" key="2">
    <source>
        <dbReference type="EMBL" id="KAK2187531.1"/>
    </source>
</evidence>
<comment type="caution">
    <text evidence="2">The sequence shown here is derived from an EMBL/GenBank/DDBJ whole genome shotgun (WGS) entry which is preliminary data.</text>
</comment>
<accession>A0AAD9P3K5</accession>
<dbReference type="EMBL" id="JAODUO010000162">
    <property type="protein sequence ID" value="KAK2187531.1"/>
    <property type="molecule type" value="Genomic_DNA"/>
</dbReference>
<feature type="region of interest" description="Disordered" evidence="1">
    <location>
        <begin position="51"/>
        <end position="77"/>
    </location>
</feature>
<name>A0AAD9P3K5_RIDPI</name>
<evidence type="ECO:0000256" key="1">
    <source>
        <dbReference type="SAM" id="MobiDB-lite"/>
    </source>
</evidence>
<feature type="compositionally biased region" description="Polar residues" evidence="1">
    <location>
        <begin position="54"/>
        <end position="73"/>
    </location>
</feature>
<dbReference type="Proteomes" id="UP001209878">
    <property type="component" value="Unassembled WGS sequence"/>
</dbReference>
<reference evidence="2" key="1">
    <citation type="journal article" date="2023" name="Mol. Biol. Evol.">
        <title>Third-Generation Sequencing Reveals the Adaptive Role of the Epigenome in Three Deep-Sea Polychaetes.</title>
        <authorList>
            <person name="Perez M."/>
            <person name="Aroh O."/>
            <person name="Sun Y."/>
            <person name="Lan Y."/>
            <person name="Juniper S.K."/>
            <person name="Young C.R."/>
            <person name="Angers B."/>
            <person name="Qian P.Y."/>
        </authorList>
    </citation>
    <scope>NUCLEOTIDE SEQUENCE</scope>
    <source>
        <strain evidence="2">R07B-5</strain>
    </source>
</reference>